<dbReference type="Proteomes" id="UP000680839">
    <property type="component" value="Chromosome"/>
</dbReference>
<gene>
    <name evidence="1" type="ORF">KMZ29_05365</name>
</gene>
<dbReference type="RefSeq" id="WP_215622765.1">
    <property type="nucleotide sequence ID" value="NZ_CP076134.1"/>
</dbReference>
<sequence>MNCHIAIRRLLAVLTIAGLVLAPVSRPVMAVLAPDVSMEAMAAEMSPPAMTGEMASDMPCCPSKAPVDCSKCLLMATCMTKCFTGMTATLVHPFLVVSASMALQRNDFRPDGLGHPPPEHPPRILV</sequence>
<evidence type="ECO:0000313" key="2">
    <source>
        <dbReference type="Proteomes" id="UP000680839"/>
    </source>
</evidence>
<evidence type="ECO:0000313" key="1">
    <source>
        <dbReference type="EMBL" id="QWG14126.1"/>
    </source>
</evidence>
<reference evidence="1" key="1">
    <citation type="submission" date="2021-06" db="EMBL/GenBank/DDBJ databases">
        <title>Bradyrhizobium sp. S2-20-1 Genome sequencing.</title>
        <authorList>
            <person name="Jin L."/>
        </authorList>
    </citation>
    <scope>NUCLEOTIDE SEQUENCE</scope>
    <source>
        <strain evidence="1">S2-20-1</strain>
    </source>
</reference>
<accession>A0A975NGI1</accession>
<protein>
    <submittedName>
        <fullName evidence="1">Uncharacterized protein</fullName>
    </submittedName>
</protein>
<proteinExistence type="predicted"/>
<name>A0A975NGI1_9BRAD</name>
<organism evidence="1 2">
    <name type="scientific">Bradyrhizobium sediminis</name>
    <dbReference type="NCBI Taxonomy" id="2840469"/>
    <lineage>
        <taxon>Bacteria</taxon>
        <taxon>Pseudomonadati</taxon>
        <taxon>Pseudomonadota</taxon>
        <taxon>Alphaproteobacteria</taxon>
        <taxon>Hyphomicrobiales</taxon>
        <taxon>Nitrobacteraceae</taxon>
        <taxon>Bradyrhizobium</taxon>
    </lineage>
</organism>
<dbReference type="EMBL" id="CP076134">
    <property type="protein sequence ID" value="QWG14126.1"/>
    <property type="molecule type" value="Genomic_DNA"/>
</dbReference>
<dbReference type="AlphaFoldDB" id="A0A975NGI1"/>